<proteinExistence type="predicted"/>
<keyword evidence="4" id="KW-1185">Reference proteome</keyword>
<dbReference type="Proteomes" id="UP000253941">
    <property type="component" value="Unassembled WGS sequence"/>
</dbReference>
<comment type="caution">
    <text evidence="3">The sequence shown here is derived from an EMBL/GenBank/DDBJ whole genome shotgun (WGS) entry which is preliminary data.</text>
</comment>
<organism evidence="3 4">
    <name type="scientific">Ferruginivarius sediminum</name>
    <dbReference type="NCBI Taxonomy" id="2661937"/>
    <lineage>
        <taxon>Bacteria</taxon>
        <taxon>Pseudomonadati</taxon>
        <taxon>Pseudomonadota</taxon>
        <taxon>Alphaproteobacteria</taxon>
        <taxon>Rhodospirillales</taxon>
        <taxon>Rhodospirillaceae</taxon>
        <taxon>Ferruginivarius</taxon>
    </lineage>
</organism>
<evidence type="ECO:0000256" key="2">
    <source>
        <dbReference type="SAM" id="SignalP"/>
    </source>
</evidence>
<protein>
    <recommendedName>
        <fullName evidence="5">DUF1104 domain-containing protein</fullName>
    </recommendedName>
</protein>
<keyword evidence="2" id="KW-0732">Signal</keyword>
<feature type="region of interest" description="Disordered" evidence="1">
    <location>
        <begin position="70"/>
        <end position="126"/>
    </location>
</feature>
<feature type="compositionally biased region" description="Basic and acidic residues" evidence="1">
    <location>
        <begin position="70"/>
        <end position="82"/>
    </location>
</feature>
<feature type="region of interest" description="Disordered" evidence="1">
    <location>
        <begin position="46"/>
        <end position="65"/>
    </location>
</feature>
<feature type="compositionally biased region" description="Gly residues" evidence="1">
    <location>
        <begin position="91"/>
        <end position="115"/>
    </location>
</feature>
<accession>A0A369TEM8</accession>
<feature type="chain" id="PRO_5016579718" description="DUF1104 domain-containing protein" evidence="2">
    <location>
        <begin position="24"/>
        <end position="126"/>
    </location>
</feature>
<evidence type="ECO:0008006" key="5">
    <source>
        <dbReference type="Google" id="ProtNLM"/>
    </source>
</evidence>
<feature type="compositionally biased region" description="Basic and acidic residues" evidence="1">
    <location>
        <begin position="116"/>
        <end position="126"/>
    </location>
</feature>
<evidence type="ECO:0000313" key="4">
    <source>
        <dbReference type="Proteomes" id="UP000253941"/>
    </source>
</evidence>
<dbReference type="EMBL" id="QPMH01000001">
    <property type="protein sequence ID" value="RDD63710.1"/>
    <property type="molecule type" value="Genomic_DNA"/>
</dbReference>
<reference evidence="3 4" key="1">
    <citation type="submission" date="2018-07" db="EMBL/GenBank/DDBJ databases">
        <title>Venubactetium sediminum gen. nov., sp. nov., isolated from a marine solar saltern.</title>
        <authorList>
            <person name="Wang S."/>
        </authorList>
    </citation>
    <scope>NUCLEOTIDE SEQUENCE [LARGE SCALE GENOMIC DNA]</scope>
    <source>
        <strain evidence="3 4">WD2A32</strain>
    </source>
</reference>
<name>A0A369TEM8_9PROT</name>
<sequence length="126" mass="13792">MRLSPLRIVLLAGVLITSAPVLAQQTGGGMSDDRPIYGRQLMTQQEMEHYRERMRSAESEEERRRIRAEHHAEMQGRARERGVQLPEKPGYGMGGKGMHGQGMGQGMGSGGGSGMGDERRKGGGRQ</sequence>
<evidence type="ECO:0000313" key="3">
    <source>
        <dbReference type="EMBL" id="RDD63710.1"/>
    </source>
</evidence>
<feature type="signal peptide" evidence="2">
    <location>
        <begin position="1"/>
        <end position="23"/>
    </location>
</feature>
<gene>
    <name evidence="3" type="ORF">DRB17_00570</name>
</gene>
<evidence type="ECO:0000256" key="1">
    <source>
        <dbReference type="SAM" id="MobiDB-lite"/>
    </source>
</evidence>
<dbReference type="AlphaFoldDB" id="A0A369TEM8"/>